<dbReference type="InterPro" id="IPR014710">
    <property type="entry name" value="RmlC-like_jellyroll"/>
</dbReference>
<proteinExistence type="predicted"/>
<dbReference type="Pfam" id="PF00027">
    <property type="entry name" value="cNMP_binding"/>
    <property type="match status" value="1"/>
</dbReference>
<comment type="caution">
    <text evidence="2">The sequence shown here is derived from an EMBL/GenBank/DDBJ whole genome shotgun (WGS) entry which is preliminary data.</text>
</comment>
<accession>A0ABS7GJV7</accession>
<keyword evidence="3" id="KW-1185">Reference proteome</keyword>
<dbReference type="SUPFAM" id="SSF51206">
    <property type="entry name" value="cAMP-binding domain-like"/>
    <property type="match status" value="1"/>
</dbReference>
<dbReference type="CDD" id="cd00038">
    <property type="entry name" value="CAP_ED"/>
    <property type="match status" value="1"/>
</dbReference>
<evidence type="ECO:0000313" key="3">
    <source>
        <dbReference type="Proteomes" id="UP000812961"/>
    </source>
</evidence>
<evidence type="ECO:0000259" key="1">
    <source>
        <dbReference type="Pfam" id="PF00027"/>
    </source>
</evidence>
<dbReference type="EMBL" id="JAICCF010000006">
    <property type="protein sequence ID" value="MBW8687999.1"/>
    <property type="molecule type" value="Genomic_DNA"/>
</dbReference>
<protein>
    <submittedName>
        <fullName evidence="2">Crp/Fnr family transcriptional regulator</fullName>
    </submittedName>
</protein>
<dbReference type="InterPro" id="IPR000595">
    <property type="entry name" value="cNMP-bd_dom"/>
</dbReference>
<gene>
    <name evidence="2" type="ORF">K1Y79_26930</name>
</gene>
<reference evidence="2 3" key="1">
    <citation type="submission" date="2021-08" db="EMBL/GenBank/DDBJ databases">
        <title>The genome sequence of Chitinophaga sp. B61.</title>
        <authorList>
            <person name="Zhang X."/>
        </authorList>
    </citation>
    <scope>NUCLEOTIDE SEQUENCE [LARGE SCALE GENOMIC DNA]</scope>
    <source>
        <strain evidence="2 3">B61</strain>
    </source>
</reference>
<organism evidence="2 3">
    <name type="scientific">Chitinophaga rhizophila</name>
    <dbReference type="NCBI Taxonomy" id="2866212"/>
    <lineage>
        <taxon>Bacteria</taxon>
        <taxon>Pseudomonadati</taxon>
        <taxon>Bacteroidota</taxon>
        <taxon>Chitinophagia</taxon>
        <taxon>Chitinophagales</taxon>
        <taxon>Chitinophagaceae</taxon>
        <taxon>Chitinophaga</taxon>
    </lineage>
</organism>
<feature type="domain" description="Cyclic nucleotide-binding" evidence="1">
    <location>
        <begin position="30"/>
        <end position="114"/>
    </location>
</feature>
<evidence type="ECO:0000313" key="2">
    <source>
        <dbReference type="EMBL" id="MBW8687999.1"/>
    </source>
</evidence>
<dbReference type="InterPro" id="IPR018490">
    <property type="entry name" value="cNMP-bd_dom_sf"/>
</dbReference>
<sequence length="187" mass="22132">MYTRLREHIEKVVPLTDEEFAFISKHFNYRKVKKHQYLIQEGDTTVYSYFVMTGLLKLSHTDANDKEHVLHFATEDWWVSDYQSYFHKTKATMSLDCLEDAEVLYISLEDDQQLHAALPKIEHFFLRKSHLSYIASQQRILSLLSTSAKERYEQFLRQYPTLLQRVNKTLIASYLGVSRETLSRLSS</sequence>
<name>A0ABS7GJV7_9BACT</name>
<dbReference type="Gene3D" id="2.60.120.10">
    <property type="entry name" value="Jelly Rolls"/>
    <property type="match status" value="1"/>
</dbReference>
<dbReference type="Proteomes" id="UP000812961">
    <property type="component" value="Unassembled WGS sequence"/>
</dbReference>